<keyword evidence="10" id="KW-1185">Reference proteome</keyword>
<evidence type="ECO:0000256" key="7">
    <source>
        <dbReference type="SAM" id="Phobius"/>
    </source>
</evidence>
<dbReference type="NCBIfam" id="TIGR00254">
    <property type="entry name" value="GGDEF"/>
    <property type="match status" value="1"/>
</dbReference>
<feature type="region of interest" description="Disordered" evidence="6">
    <location>
        <begin position="644"/>
        <end position="670"/>
    </location>
</feature>
<dbReference type="PROSITE" id="PS50887">
    <property type="entry name" value="GGDEF"/>
    <property type="match status" value="1"/>
</dbReference>
<dbReference type="InterPro" id="IPR003018">
    <property type="entry name" value="GAF"/>
</dbReference>
<dbReference type="InterPro" id="IPR000160">
    <property type="entry name" value="GGDEF_dom"/>
</dbReference>
<keyword evidence="2" id="KW-1003">Cell membrane</keyword>
<keyword evidence="4 7" id="KW-1133">Transmembrane helix</keyword>
<dbReference type="InterPro" id="IPR043128">
    <property type="entry name" value="Rev_trsase/Diguanyl_cyclase"/>
</dbReference>
<accession>A0ABU8RNI5</accession>
<proteinExistence type="predicted"/>
<dbReference type="Pfam" id="PF13185">
    <property type="entry name" value="GAF_2"/>
    <property type="match status" value="1"/>
</dbReference>
<dbReference type="CDD" id="cd01949">
    <property type="entry name" value="GGDEF"/>
    <property type="match status" value="1"/>
</dbReference>
<feature type="transmembrane region" description="Helical" evidence="7">
    <location>
        <begin position="41"/>
        <end position="59"/>
    </location>
</feature>
<dbReference type="GO" id="GO:0052621">
    <property type="term" value="F:diguanylate cyclase activity"/>
    <property type="evidence" value="ECO:0007669"/>
    <property type="project" value="UniProtKB-EC"/>
</dbReference>
<protein>
    <submittedName>
        <fullName evidence="9">Diguanylate cyclase</fullName>
        <ecNumber evidence="9">2.7.7.65</ecNumber>
    </submittedName>
</protein>
<reference evidence="9 10" key="1">
    <citation type="journal article" date="2017" name="Int. J. Syst. Evol. Microbiol.">
        <title>Pseudokineococcus basanitobsidens sp. nov., isolated from volcanic rock.</title>
        <authorList>
            <person name="Lee D.W."/>
            <person name="Park M.Y."/>
            <person name="Kim J.J."/>
            <person name="Kim B.S."/>
        </authorList>
    </citation>
    <scope>NUCLEOTIDE SEQUENCE [LARGE SCALE GENOMIC DNA]</scope>
    <source>
        <strain evidence="9 10">DSM 103726</strain>
    </source>
</reference>
<organism evidence="9 10">
    <name type="scientific">Pseudokineococcus basanitobsidens</name>
    <dbReference type="NCBI Taxonomy" id="1926649"/>
    <lineage>
        <taxon>Bacteria</taxon>
        <taxon>Bacillati</taxon>
        <taxon>Actinomycetota</taxon>
        <taxon>Actinomycetes</taxon>
        <taxon>Kineosporiales</taxon>
        <taxon>Kineosporiaceae</taxon>
        <taxon>Pseudokineococcus</taxon>
    </lineage>
</organism>
<dbReference type="RefSeq" id="WP_339576028.1">
    <property type="nucleotide sequence ID" value="NZ_JBBIAA010000028.1"/>
</dbReference>
<feature type="transmembrane region" description="Helical" evidence="7">
    <location>
        <begin position="131"/>
        <end position="156"/>
    </location>
</feature>
<dbReference type="InterPro" id="IPR050469">
    <property type="entry name" value="Diguanylate_Cyclase"/>
</dbReference>
<dbReference type="Gene3D" id="3.30.70.270">
    <property type="match status" value="1"/>
</dbReference>
<dbReference type="EC" id="2.7.7.65" evidence="9"/>
<comment type="subcellular location">
    <subcellularLocation>
        <location evidence="1">Cell membrane</location>
        <topology evidence="1">Multi-pass membrane protein</topology>
    </subcellularLocation>
</comment>
<feature type="transmembrane region" description="Helical" evidence="7">
    <location>
        <begin position="15"/>
        <end position="35"/>
    </location>
</feature>
<gene>
    <name evidence="9" type="ORF">WDZ17_15210</name>
</gene>
<dbReference type="Gene3D" id="3.30.450.40">
    <property type="match status" value="1"/>
</dbReference>
<dbReference type="Pfam" id="PF00990">
    <property type="entry name" value="GGDEF"/>
    <property type="match status" value="1"/>
</dbReference>
<dbReference type="SUPFAM" id="SSF55781">
    <property type="entry name" value="GAF domain-like"/>
    <property type="match status" value="1"/>
</dbReference>
<name>A0ABU8RNI5_9ACTN</name>
<keyword evidence="9" id="KW-0808">Transferase</keyword>
<feature type="transmembrane region" description="Helical" evidence="7">
    <location>
        <begin position="295"/>
        <end position="317"/>
    </location>
</feature>
<dbReference type="SMART" id="SM00267">
    <property type="entry name" value="GGDEF"/>
    <property type="match status" value="1"/>
</dbReference>
<feature type="transmembrane region" description="Helical" evidence="7">
    <location>
        <begin position="168"/>
        <end position="191"/>
    </location>
</feature>
<dbReference type="EMBL" id="JBBIAA010000028">
    <property type="protein sequence ID" value="MEJ5946646.1"/>
    <property type="molecule type" value="Genomic_DNA"/>
</dbReference>
<dbReference type="InterPro" id="IPR029016">
    <property type="entry name" value="GAF-like_dom_sf"/>
</dbReference>
<evidence type="ECO:0000259" key="8">
    <source>
        <dbReference type="PROSITE" id="PS50887"/>
    </source>
</evidence>
<evidence type="ECO:0000256" key="3">
    <source>
        <dbReference type="ARBA" id="ARBA00022692"/>
    </source>
</evidence>
<dbReference type="PANTHER" id="PTHR45138:SF9">
    <property type="entry name" value="DIGUANYLATE CYCLASE DGCM-RELATED"/>
    <property type="match status" value="1"/>
</dbReference>
<evidence type="ECO:0000256" key="5">
    <source>
        <dbReference type="ARBA" id="ARBA00023136"/>
    </source>
</evidence>
<evidence type="ECO:0000313" key="9">
    <source>
        <dbReference type="EMBL" id="MEJ5946646.1"/>
    </source>
</evidence>
<evidence type="ECO:0000256" key="1">
    <source>
        <dbReference type="ARBA" id="ARBA00004651"/>
    </source>
</evidence>
<keyword evidence="5 7" id="KW-0472">Membrane</keyword>
<sequence>METVPPRAHRPASSALARSAAFAGLFALAVLLGRLTVMDGTSLSLVWPAAGVAATWFAVQRGARTLPVDVAALVAVTVVLNTATGATPALAVGFAVANLVQVAVVHVLLARWAPQLWGAGGREPLTGTQQLGALLGASLLGSAAGAALGVTAIGLTGGGWSPLAAAVYLIRNTVSVLLLLGAGLRVGYLVAARRRAAAGERSGRPQPVALPLRPLGRTGAGELVLLLLVSGVAYVLIFDVLQTLPIAFPLLVLTVWAALRFDTTVVALHGLAVGVVAVAFTLAGDGPFAFVASDAVRALIVQAFVGVVAVLGMVLALGRDERQVLMHQVCRQAEDAQERAEHVQVLARAARLLHTTEDVRGAVCRAAREITGADLVHLLEPDGVGNLATTATADDVPSAAVFPLDGEESLTVRAFRSGRPAFVADVRGSAQMSSRARSLAGVASGAWQPVLARGEEPVGVLALVWHEHRDALPAHVPPMLETLASEAAAAVEREDLLRRLAAAADRDPLTGLANRRRWDERTAAEVARATRSGEPLALAIVDLDHFKRYNDSHGHLAGDELLRVFACAAQTHLRDGDVLARWGGEEFALALPGCTVDEAAAVARRVHASVPSGQTCTVGVAAWQPGDTVEAVMRRADRALYEGKAQGRDRTVVAPSPERLDAAPRLLQRS</sequence>
<feature type="transmembrane region" description="Helical" evidence="7">
    <location>
        <begin position="266"/>
        <end position="283"/>
    </location>
</feature>
<dbReference type="SUPFAM" id="SSF55073">
    <property type="entry name" value="Nucleotide cyclase"/>
    <property type="match status" value="1"/>
</dbReference>
<dbReference type="PANTHER" id="PTHR45138">
    <property type="entry name" value="REGULATORY COMPONENTS OF SENSORY TRANSDUCTION SYSTEM"/>
    <property type="match status" value="1"/>
</dbReference>
<feature type="transmembrane region" description="Helical" evidence="7">
    <location>
        <begin position="89"/>
        <end position="110"/>
    </location>
</feature>
<evidence type="ECO:0000256" key="4">
    <source>
        <dbReference type="ARBA" id="ARBA00022989"/>
    </source>
</evidence>
<feature type="domain" description="GGDEF" evidence="8">
    <location>
        <begin position="534"/>
        <end position="656"/>
    </location>
</feature>
<dbReference type="Proteomes" id="UP001387100">
    <property type="component" value="Unassembled WGS sequence"/>
</dbReference>
<evidence type="ECO:0000313" key="10">
    <source>
        <dbReference type="Proteomes" id="UP001387100"/>
    </source>
</evidence>
<dbReference type="InterPro" id="IPR029787">
    <property type="entry name" value="Nucleotide_cyclase"/>
</dbReference>
<feature type="transmembrane region" description="Helical" evidence="7">
    <location>
        <begin position="220"/>
        <end position="237"/>
    </location>
</feature>
<comment type="caution">
    <text evidence="9">The sequence shown here is derived from an EMBL/GenBank/DDBJ whole genome shotgun (WGS) entry which is preliminary data.</text>
</comment>
<dbReference type="Pfam" id="PF05231">
    <property type="entry name" value="MASE1"/>
    <property type="match status" value="1"/>
</dbReference>
<dbReference type="InterPro" id="IPR007895">
    <property type="entry name" value="MASE1"/>
</dbReference>
<evidence type="ECO:0000256" key="2">
    <source>
        <dbReference type="ARBA" id="ARBA00022475"/>
    </source>
</evidence>
<evidence type="ECO:0000256" key="6">
    <source>
        <dbReference type="SAM" id="MobiDB-lite"/>
    </source>
</evidence>
<keyword evidence="9" id="KW-0548">Nucleotidyltransferase</keyword>
<keyword evidence="3 7" id="KW-0812">Transmembrane</keyword>